<dbReference type="PATRIC" id="fig|706587.4.peg.3082"/>
<evidence type="ECO:0000313" key="2">
    <source>
        <dbReference type="EMBL" id="AFM25375.1"/>
    </source>
</evidence>
<dbReference type="InterPro" id="IPR006175">
    <property type="entry name" value="YjgF/YER057c/UK114"/>
</dbReference>
<dbReference type="CDD" id="cd00448">
    <property type="entry name" value="YjgF_YER057c_UK114_family"/>
    <property type="match status" value="1"/>
</dbReference>
<dbReference type="SUPFAM" id="SSF55298">
    <property type="entry name" value="YjgF-like"/>
    <property type="match status" value="1"/>
</dbReference>
<dbReference type="RefSeq" id="WP_014810516.1">
    <property type="nucleotide sequence ID" value="NC_018025.1"/>
</dbReference>
<accession>I4C734</accession>
<dbReference type="InterPro" id="IPR035959">
    <property type="entry name" value="RutC-like_sf"/>
</dbReference>
<proteinExistence type="inferred from homology"/>
<organism evidence="2 3">
    <name type="scientific">Desulfomonile tiedjei (strain ATCC 49306 / DSM 6799 / DCB-1)</name>
    <dbReference type="NCBI Taxonomy" id="706587"/>
    <lineage>
        <taxon>Bacteria</taxon>
        <taxon>Pseudomonadati</taxon>
        <taxon>Thermodesulfobacteriota</taxon>
        <taxon>Desulfomonilia</taxon>
        <taxon>Desulfomonilales</taxon>
        <taxon>Desulfomonilaceae</taxon>
        <taxon>Desulfomonile</taxon>
    </lineage>
</organism>
<reference evidence="3" key="1">
    <citation type="submission" date="2012-06" db="EMBL/GenBank/DDBJ databases">
        <title>Complete sequence of chromosome of Desulfomonile tiedjei DSM 6799.</title>
        <authorList>
            <person name="Lucas S."/>
            <person name="Copeland A."/>
            <person name="Lapidus A."/>
            <person name="Glavina del Rio T."/>
            <person name="Dalin E."/>
            <person name="Tice H."/>
            <person name="Bruce D."/>
            <person name="Goodwin L."/>
            <person name="Pitluck S."/>
            <person name="Peters L."/>
            <person name="Ovchinnikova G."/>
            <person name="Zeytun A."/>
            <person name="Lu M."/>
            <person name="Kyrpides N."/>
            <person name="Mavromatis K."/>
            <person name="Ivanova N."/>
            <person name="Brettin T."/>
            <person name="Detter J.C."/>
            <person name="Han C."/>
            <person name="Larimer F."/>
            <person name="Land M."/>
            <person name="Hauser L."/>
            <person name="Markowitz V."/>
            <person name="Cheng J.-F."/>
            <person name="Hugenholtz P."/>
            <person name="Woyke T."/>
            <person name="Wu D."/>
            <person name="Spring S."/>
            <person name="Schroeder M."/>
            <person name="Brambilla E."/>
            <person name="Klenk H.-P."/>
            <person name="Eisen J.A."/>
        </authorList>
    </citation>
    <scope>NUCLEOTIDE SEQUENCE [LARGE SCALE GENOMIC DNA]</scope>
    <source>
        <strain evidence="3">ATCC 49306 / DSM 6799 / DCB-1</strain>
    </source>
</reference>
<dbReference type="KEGG" id="dti:Desti_2697"/>
<dbReference type="HOGENOM" id="CLU_100715_7_3_7"/>
<protein>
    <submittedName>
        <fullName evidence="2">Endoribonuclease L-PSP, putative</fullName>
    </submittedName>
</protein>
<dbReference type="GO" id="GO:0005829">
    <property type="term" value="C:cytosol"/>
    <property type="evidence" value="ECO:0007669"/>
    <property type="project" value="TreeGrafter"/>
</dbReference>
<dbReference type="OrthoDB" id="9808943at2"/>
<evidence type="ECO:0000256" key="1">
    <source>
        <dbReference type="ARBA" id="ARBA00010552"/>
    </source>
</evidence>
<dbReference type="Gene3D" id="3.30.1330.40">
    <property type="entry name" value="RutC-like"/>
    <property type="match status" value="1"/>
</dbReference>
<sequence>MTKRTVSAPAAGTPVGPYSQAVIAGNWIFVSAEKGIDPRTGSIPDGGVRGETSQVLNNIKAILEAAGASMQHVVRCVVYLKNMDDFAAMNEAYAAVFSENPPARTTVGVAALPLGLNVMIEATAFKIDAA</sequence>
<comment type="similarity">
    <text evidence="1">Belongs to the RutC family.</text>
</comment>
<evidence type="ECO:0000313" key="3">
    <source>
        <dbReference type="Proteomes" id="UP000006055"/>
    </source>
</evidence>
<dbReference type="Proteomes" id="UP000006055">
    <property type="component" value="Chromosome"/>
</dbReference>
<dbReference type="PANTHER" id="PTHR11803:SF39">
    <property type="entry name" value="2-IMINOBUTANOATE_2-IMINOPROPANOATE DEAMINASE"/>
    <property type="match status" value="1"/>
</dbReference>
<keyword evidence="3" id="KW-1185">Reference proteome</keyword>
<dbReference type="Pfam" id="PF01042">
    <property type="entry name" value="Ribonuc_L-PSP"/>
    <property type="match status" value="1"/>
</dbReference>
<dbReference type="InterPro" id="IPR006056">
    <property type="entry name" value="RidA"/>
</dbReference>
<dbReference type="FunFam" id="3.30.1330.40:FF:000001">
    <property type="entry name" value="L-PSP family endoribonuclease"/>
    <property type="match status" value="1"/>
</dbReference>
<dbReference type="eggNOG" id="COG0251">
    <property type="taxonomic scope" value="Bacteria"/>
</dbReference>
<dbReference type="STRING" id="706587.Desti_2697"/>
<gene>
    <name evidence="2" type="ordered locus">Desti_2697</name>
</gene>
<dbReference type="EMBL" id="CP003360">
    <property type="protein sequence ID" value="AFM25375.1"/>
    <property type="molecule type" value="Genomic_DNA"/>
</dbReference>
<dbReference type="GO" id="GO:0019239">
    <property type="term" value="F:deaminase activity"/>
    <property type="evidence" value="ECO:0007669"/>
    <property type="project" value="TreeGrafter"/>
</dbReference>
<name>I4C734_DESTA</name>
<dbReference type="AlphaFoldDB" id="I4C734"/>
<dbReference type="NCBIfam" id="TIGR00004">
    <property type="entry name" value="Rid family detoxifying hydrolase"/>
    <property type="match status" value="1"/>
</dbReference>
<dbReference type="PANTHER" id="PTHR11803">
    <property type="entry name" value="2-IMINOBUTANOATE/2-IMINOPROPANOATE DEAMINASE RIDA"/>
    <property type="match status" value="1"/>
</dbReference>